<protein>
    <submittedName>
        <fullName evidence="2">Uncharacterized protein</fullName>
    </submittedName>
</protein>
<keyword evidence="1" id="KW-1133">Transmembrane helix</keyword>
<dbReference type="Proteomes" id="UP000521872">
    <property type="component" value="Unassembled WGS sequence"/>
</dbReference>
<comment type="caution">
    <text evidence="2">The sequence shown here is derived from an EMBL/GenBank/DDBJ whole genome shotgun (WGS) entry which is preliminary data.</text>
</comment>
<proteinExistence type="predicted"/>
<feature type="transmembrane region" description="Helical" evidence="1">
    <location>
        <begin position="144"/>
        <end position="164"/>
    </location>
</feature>
<keyword evidence="3" id="KW-1185">Reference proteome</keyword>
<reference evidence="2 3" key="1">
    <citation type="submission" date="2019-12" db="EMBL/GenBank/DDBJ databases">
        <authorList>
            <person name="Floudas D."/>
            <person name="Bentzer J."/>
            <person name="Ahren D."/>
            <person name="Johansson T."/>
            <person name="Persson P."/>
            <person name="Tunlid A."/>
        </authorList>
    </citation>
    <scope>NUCLEOTIDE SEQUENCE [LARGE SCALE GENOMIC DNA]</scope>
    <source>
        <strain evidence="2 3">CBS 102.39</strain>
    </source>
</reference>
<feature type="transmembrane region" description="Helical" evidence="1">
    <location>
        <begin position="53"/>
        <end position="75"/>
    </location>
</feature>
<sequence length="309" mass="33875">MHYSIREEKAIINAELNSALMFQFLLGIYTGVYVLTVFIYRSHQPESGSTRKFIVNGSLSVLYGTALLSGCLNWWSAASLFCDFGESRTSIFTEALLQTAIPAGVRVLEVASENIAFLFADGLLLWRCFHVCGRSTYKMTIPTILFAGEFALAIAYTVALGLFYENTAYQTTQWSSGSNCIDMPPDLLKNLNQASLVETISENSGRSDSIIPRGLSFVKAFILGNYAQALLTIVTGLAPTLMVARLALSSDSTDEELSSVHLPSELFPDELFTKRSSLSYEESTIQNNAVIEEVSRSQTSTRGNAADNV</sequence>
<feature type="transmembrane region" description="Helical" evidence="1">
    <location>
        <begin position="20"/>
        <end position="41"/>
    </location>
</feature>
<keyword evidence="1" id="KW-0812">Transmembrane</keyword>
<evidence type="ECO:0000256" key="1">
    <source>
        <dbReference type="SAM" id="Phobius"/>
    </source>
</evidence>
<gene>
    <name evidence="2" type="ORF">D9613_011259</name>
</gene>
<feature type="transmembrane region" description="Helical" evidence="1">
    <location>
        <begin position="226"/>
        <end position="248"/>
    </location>
</feature>
<dbReference type="EMBL" id="JAACJL010000032">
    <property type="protein sequence ID" value="KAF4615952.1"/>
    <property type="molecule type" value="Genomic_DNA"/>
</dbReference>
<accession>A0A8H4QT93</accession>
<dbReference type="AlphaFoldDB" id="A0A8H4QT93"/>
<evidence type="ECO:0000313" key="2">
    <source>
        <dbReference type="EMBL" id="KAF4615952.1"/>
    </source>
</evidence>
<name>A0A8H4QT93_9AGAR</name>
<keyword evidence="1" id="KW-0472">Membrane</keyword>
<evidence type="ECO:0000313" key="3">
    <source>
        <dbReference type="Proteomes" id="UP000521872"/>
    </source>
</evidence>
<organism evidence="2 3">
    <name type="scientific">Agrocybe pediades</name>
    <dbReference type="NCBI Taxonomy" id="84607"/>
    <lineage>
        <taxon>Eukaryota</taxon>
        <taxon>Fungi</taxon>
        <taxon>Dikarya</taxon>
        <taxon>Basidiomycota</taxon>
        <taxon>Agaricomycotina</taxon>
        <taxon>Agaricomycetes</taxon>
        <taxon>Agaricomycetidae</taxon>
        <taxon>Agaricales</taxon>
        <taxon>Agaricineae</taxon>
        <taxon>Strophariaceae</taxon>
        <taxon>Agrocybe</taxon>
    </lineage>
</organism>